<comment type="caution">
    <text evidence="2">The sequence shown here is derived from an EMBL/GenBank/DDBJ whole genome shotgun (WGS) entry which is preliminary data.</text>
</comment>
<evidence type="ECO:0000259" key="1">
    <source>
        <dbReference type="Pfam" id="PF00899"/>
    </source>
</evidence>
<dbReference type="AlphaFoldDB" id="A0A6L7HTD8"/>
<keyword evidence="2" id="KW-0548">Nucleotidyltransferase</keyword>
<dbReference type="GO" id="GO:0008641">
    <property type="term" value="F:ubiquitin-like modifier activating enzyme activity"/>
    <property type="evidence" value="ECO:0007669"/>
    <property type="project" value="InterPro"/>
</dbReference>
<evidence type="ECO:0000313" key="3">
    <source>
        <dbReference type="Proteomes" id="UP000474778"/>
    </source>
</evidence>
<dbReference type="InterPro" id="IPR000594">
    <property type="entry name" value="ThiF_NAD_FAD-bd"/>
</dbReference>
<dbReference type="RefSeq" id="WP_160793534.1">
    <property type="nucleotide sequence ID" value="NZ_WRPA01000001.1"/>
</dbReference>
<dbReference type="PANTHER" id="PTHR43267:SF1">
    <property type="entry name" value="TRNA THREONYLCARBAMOYLADENOSINE DEHYDRATASE"/>
    <property type="match status" value="1"/>
</dbReference>
<dbReference type="GO" id="GO:0061504">
    <property type="term" value="P:cyclic threonylcarbamoyladenosine biosynthetic process"/>
    <property type="evidence" value="ECO:0007669"/>
    <property type="project" value="TreeGrafter"/>
</dbReference>
<reference evidence="2 3" key="1">
    <citation type="submission" date="2019-12" db="EMBL/GenBank/DDBJ databases">
        <title>Shewanella insulae sp. nov., isolated from a tidal flat.</title>
        <authorList>
            <person name="Yoon J.-H."/>
        </authorList>
    </citation>
    <scope>NUCLEOTIDE SEQUENCE [LARGE SCALE GENOMIC DNA]</scope>
    <source>
        <strain evidence="2 3">JBTF-M18</strain>
    </source>
</reference>
<dbReference type="GO" id="GO:0016779">
    <property type="term" value="F:nucleotidyltransferase activity"/>
    <property type="evidence" value="ECO:0007669"/>
    <property type="project" value="UniProtKB-KW"/>
</dbReference>
<dbReference type="InterPro" id="IPR045886">
    <property type="entry name" value="ThiF/MoeB/HesA"/>
</dbReference>
<dbReference type="Pfam" id="PF00899">
    <property type="entry name" value="ThiF"/>
    <property type="match status" value="1"/>
</dbReference>
<sequence>MLAFFMLNNKYKVKDSVDVYTFSTDSVDCTRVQFYKINTREKLTIEIDSSFLNILSSLDGSLSLQEILIKNEILVDITEVGNLIDYLLGKDVIKIINSPTYICCSEINRYSRQISYFDDLIPEQEGELSQYKLMQKKIVIIGCGSVGGTIASQLVRAGVLNITLVDHKHINESNLVRHIYANKNNINTYKVDALSEHLKKINVKANITEIKSKITPSSNLDELVNDSVDLVVNTADEPYIGHISVKLGRYLWDKSIGLYVAGGFDAHLMSSGELIYKGITPCIDCCSNTFRYALKDWKPKYNYNSGIKSSSLTARTDVLIGGAGGTFAQTLYSSSLACMNIIDFLLGNLNGNNKVNKRGEFLTERCEQTWFEMKKQKGCSICG</sequence>
<feature type="domain" description="THIF-type NAD/FAD binding fold" evidence="1">
    <location>
        <begin position="110"/>
        <end position="302"/>
    </location>
</feature>
<evidence type="ECO:0000313" key="2">
    <source>
        <dbReference type="EMBL" id="MXR67559.1"/>
    </source>
</evidence>
<gene>
    <name evidence="2" type="ORF">GNT65_02575</name>
</gene>
<keyword evidence="3" id="KW-1185">Reference proteome</keyword>
<dbReference type="Proteomes" id="UP000474778">
    <property type="component" value="Unassembled WGS sequence"/>
</dbReference>
<dbReference type="SUPFAM" id="SSF69572">
    <property type="entry name" value="Activating enzymes of the ubiquitin-like proteins"/>
    <property type="match status" value="1"/>
</dbReference>
<dbReference type="InterPro" id="IPR035985">
    <property type="entry name" value="Ubiquitin-activating_enz"/>
</dbReference>
<keyword evidence="2" id="KW-0808">Transferase</keyword>
<protein>
    <submittedName>
        <fullName evidence="2">ThiF family adenylyltransferase</fullName>
    </submittedName>
</protein>
<dbReference type="GO" id="GO:0061503">
    <property type="term" value="F:tRNA threonylcarbamoyladenosine dehydratase"/>
    <property type="evidence" value="ECO:0007669"/>
    <property type="project" value="TreeGrafter"/>
</dbReference>
<name>A0A6L7HTD8_9GAMM</name>
<dbReference type="Gene3D" id="3.40.50.720">
    <property type="entry name" value="NAD(P)-binding Rossmann-like Domain"/>
    <property type="match status" value="1"/>
</dbReference>
<dbReference type="PANTHER" id="PTHR43267">
    <property type="entry name" value="TRNA THREONYLCARBAMOYLADENOSINE DEHYDRATASE"/>
    <property type="match status" value="1"/>
</dbReference>
<dbReference type="EMBL" id="WRPA01000001">
    <property type="protein sequence ID" value="MXR67559.1"/>
    <property type="molecule type" value="Genomic_DNA"/>
</dbReference>
<organism evidence="2 3">
    <name type="scientific">Shewanella insulae</name>
    <dbReference type="NCBI Taxonomy" id="2681496"/>
    <lineage>
        <taxon>Bacteria</taxon>
        <taxon>Pseudomonadati</taxon>
        <taxon>Pseudomonadota</taxon>
        <taxon>Gammaproteobacteria</taxon>
        <taxon>Alteromonadales</taxon>
        <taxon>Shewanellaceae</taxon>
        <taxon>Shewanella</taxon>
    </lineage>
</organism>
<proteinExistence type="predicted"/>
<accession>A0A6L7HTD8</accession>